<accession>A0A8D2J7I5</accession>
<keyword evidence="6" id="KW-1185">Reference proteome</keyword>
<dbReference type="PANTHER" id="PTHR11783">
    <property type="entry name" value="SULFOTRANSFERASE SULT"/>
    <property type="match status" value="1"/>
</dbReference>
<dbReference type="Proteomes" id="UP000694545">
    <property type="component" value="Unplaced"/>
</dbReference>
<reference evidence="5" key="1">
    <citation type="submission" date="2025-08" db="UniProtKB">
        <authorList>
            <consortium name="Ensembl"/>
        </authorList>
    </citation>
    <scope>IDENTIFICATION</scope>
</reference>
<evidence type="ECO:0000313" key="5">
    <source>
        <dbReference type="Ensembl" id="ENSVKKP00000011491.1"/>
    </source>
</evidence>
<evidence type="ECO:0000313" key="6">
    <source>
        <dbReference type="Proteomes" id="UP000694545"/>
    </source>
</evidence>
<name>A0A8D2J7I5_VARKO</name>
<dbReference type="EC" id="2.8.2.-" evidence="3"/>
<dbReference type="OMA" id="WIEHECF"/>
<keyword evidence="2 3" id="KW-0808">Transferase</keyword>
<comment type="similarity">
    <text evidence="1 3">Belongs to the sulfotransferase 1 family.</text>
</comment>
<dbReference type="Gene3D" id="3.40.50.300">
    <property type="entry name" value="P-loop containing nucleotide triphosphate hydrolases"/>
    <property type="match status" value="1"/>
</dbReference>
<reference evidence="5" key="2">
    <citation type="submission" date="2025-09" db="UniProtKB">
        <authorList>
            <consortium name="Ensembl"/>
        </authorList>
    </citation>
    <scope>IDENTIFICATION</scope>
</reference>
<evidence type="ECO:0000256" key="2">
    <source>
        <dbReference type="ARBA" id="ARBA00022679"/>
    </source>
</evidence>
<organism evidence="5 6">
    <name type="scientific">Varanus komodoensis</name>
    <name type="common">Komodo dragon</name>
    <dbReference type="NCBI Taxonomy" id="61221"/>
    <lineage>
        <taxon>Eukaryota</taxon>
        <taxon>Metazoa</taxon>
        <taxon>Chordata</taxon>
        <taxon>Craniata</taxon>
        <taxon>Vertebrata</taxon>
        <taxon>Euteleostomi</taxon>
        <taxon>Lepidosauria</taxon>
        <taxon>Squamata</taxon>
        <taxon>Bifurcata</taxon>
        <taxon>Unidentata</taxon>
        <taxon>Episquamata</taxon>
        <taxon>Toxicofera</taxon>
        <taxon>Anguimorpha</taxon>
        <taxon>Paleoanguimorpha</taxon>
        <taxon>Varanoidea</taxon>
        <taxon>Varanidae</taxon>
        <taxon>Varanus</taxon>
    </lineage>
</organism>
<sequence length="305" mass="35201">MFSSWSSWPCIKYIGYFADSLSAGGIQTILGYPCRALLATSLFKIRTLFKDCITQKDKHVIISLIPWSKTSLGTFWMQEILGLIRNDGDPSRVQNLGVLERPPWIEHECFLKRALALPPPRLLSSHLPFHVFPKSFLHSKAKVIYTMRNPRDVLVSFYYFAKGCKAFKNLGTLADFMEEFLSGNVLYGSWFDHVKSWIGVKERPNVFFVTYEELQQVCLAFSVCSGSSCYLAELTKLHSLRKMKENKMLQPSQLPERFFKPMKGIMFRKGICGDWKNHLTVAQSEHFDHVYREKMQGVGLTFPWD</sequence>
<dbReference type="GO" id="GO:0008146">
    <property type="term" value="F:sulfotransferase activity"/>
    <property type="evidence" value="ECO:0007669"/>
    <property type="project" value="InterPro"/>
</dbReference>
<dbReference type="AlphaFoldDB" id="A0A8D2J7I5"/>
<dbReference type="SUPFAM" id="SSF52540">
    <property type="entry name" value="P-loop containing nucleoside triphosphate hydrolases"/>
    <property type="match status" value="1"/>
</dbReference>
<dbReference type="InterPro" id="IPR027417">
    <property type="entry name" value="P-loop_NTPase"/>
</dbReference>
<evidence type="ECO:0000256" key="1">
    <source>
        <dbReference type="ARBA" id="ARBA00005771"/>
    </source>
</evidence>
<dbReference type="InterPro" id="IPR000863">
    <property type="entry name" value="Sulfotransferase_dom"/>
</dbReference>
<evidence type="ECO:0000259" key="4">
    <source>
        <dbReference type="Pfam" id="PF00685"/>
    </source>
</evidence>
<dbReference type="Pfam" id="PF00685">
    <property type="entry name" value="Sulfotransfer_1"/>
    <property type="match status" value="1"/>
</dbReference>
<proteinExistence type="inferred from homology"/>
<evidence type="ECO:0000256" key="3">
    <source>
        <dbReference type="RuleBase" id="RU361155"/>
    </source>
</evidence>
<feature type="domain" description="Sulfotransferase" evidence="4">
    <location>
        <begin position="73"/>
        <end position="298"/>
    </location>
</feature>
<protein>
    <recommendedName>
        <fullName evidence="3">Sulfotransferase</fullName>
        <ecNumber evidence="3">2.8.2.-</ecNumber>
    </recommendedName>
</protein>
<dbReference type="Ensembl" id="ENSVKKT00000011764.1">
    <property type="protein sequence ID" value="ENSVKKP00000011491.1"/>
    <property type="gene ID" value="ENSVKKG00000008013.1"/>
</dbReference>